<evidence type="ECO:0000259" key="6">
    <source>
        <dbReference type="PROSITE" id="PS50893"/>
    </source>
</evidence>
<dbReference type="InterPro" id="IPR003593">
    <property type="entry name" value="AAA+_ATPase"/>
</dbReference>
<evidence type="ECO:0000313" key="8">
    <source>
        <dbReference type="Proteomes" id="UP000037747"/>
    </source>
</evidence>
<organism evidence="7 8">
    <name type="scientific">Halorubrum tropicale</name>
    <dbReference type="NCBI Taxonomy" id="1765655"/>
    <lineage>
        <taxon>Archaea</taxon>
        <taxon>Methanobacteriati</taxon>
        <taxon>Methanobacteriota</taxon>
        <taxon>Stenosarchaea group</taxon>
        <taxon>Halobacteria</taxon>
        <taxon>Halobacteriales</taxon>
        <taxon>Haloferacaceae</taxon>
        <taxon>Halorubrum</taxon>
    </lineage>
</organism>
<evidence type="ECO:0000256" key="1">
    <source>
        <dbReference type="ARBA" id="ARBA00005417"/>
    </source>
</evidence>
<dbReference type="OrthoDB" id="97750at2157"/>
<proteinExistence type="inferred from homology"/>
<dbReference type="GO" id="GO:0016887">
    <property type="term" value="F:ATP hydrolysis activity"/>
    <property type="evidence" value="ECO:0007669"/>
    <property type="project" value="InterPro"/>
</dbReference>
<evidence type="ECO:0000256" key="4">
    <source>
        <dbReference type="ARBA" id="ARBA00022840"/>
    </source>
</evidence>
<evidence type="ECO:0000313" key="7">
    <source>
        <dbReference type="EMBL" id="KOX95441.1"/>
    </source>
</evidence>
<comment type="caution">
    <text evidence="7">The sequence shown here is derived from an EMBL/GenBank/DDBJ whole genome shotgun (WGS) entry which is preliminary data.</text>
</comment>
<keyword evidence="2" id="KW-0813">Transport</keyword>
<name>A0A0M9AQK0_9EURY</name>
<evidence type="ECO:0000256" key="2">
    <source>
        <dbReference type="ARBA" id="ARBA00022448"/>
    </source>
</evidence>
<dbReference type="GO" id="GO:0005524">
    <property type="term" value="F:ATP binding"/>
    <property type="evidence" value="ECO:0007669"/>
    <property type="project" value="UniProtKB-KW"/>
</dbReference>
<accession>A0A0M9AQK0</accession>
<evidence type="ECO:0000256" key="5">
    <source>
        <dbReference type="ARBA" id="ARBA00022970"/>
    </source>
</evidence>
<dbReference type="PROSITE" id="PS00211">
    <property type="entry name" value="ABC_TRANSPORTER_1"/>
    <property type="match status" value="1"/>
</dbReference>
<dbReference type="GO" id="GO:0015658">
    <property type="term" value="F:branched-chain amino acid transmembrane transporter activity"/>
    <property type="evidence" value="ECO:0007669"/>
    <property type="project" value="TreeGrafter"/>
</dbReference>
<dbReference type="SUPFAM" id="SSF52540">
    <property type="entry name" value="P-loop containing nucleoside triphosphate hydrolases"/>
    <property type="match status" value="1"/>
</dbReference>
<dbReference type="CDD" id="cd03224">
    <property type="entry name" value="ABC_TM1139_LivF_branched"/>
    <property type="match status" value="1"/>
</dbReference>
<dbReference type="InterPro" id="IPR027417">
    <property type="entry name" value="P-loop_NTPase"/>
</dbReference>
<keyword evidence="4" id="KW-0067">ATP-binding</keyword>
<dbReference type="RefSeq" id="WP_053772844.1">
    <property type="nucleotide sequence ID" value="NZ_LIST01000007.1"/>
</dbReference>
<dbReference type="Gene3D" id="3.40.50.300">
    <property type="entry name" value="P-loop containing nucleotide triphosphate hydrolases"/>
    <property type="match status" value="1"/>
</dbReference>
<dbReference type="InterPro" id="IPR003439">
    <property type="entry name" value="ABC_transporter-like_ATP-bd"/>
</dbReference>
<dbReference type="InterPro" id="IPR017871">
    <property type="entry name" value="ABC_transporter-like_CS"/>
</dbReference>
<gene>
    <name evidence="7" type="ORF">AMR74_14925</name>
</gene>
<keyword evidence="8" id="KW-1185">Reference proteome</keyword>
<dbReference type="STRING" id="1765655.AMR74_14925"/>
<keyword evidence="5" id="KW-0029">Amino-acid transport</keyword>
<dbReference type="Proteomes" id="UP000037747">
    <property type="component" value="Unassembled WGS sequence"/>
</dbReference>
<feature type="domain" description="ABC transporter" evidence="6">
    <location>
        <begin position="4"/>
        <end position="234"/>
    </location>
</feature>
<dbReference type="Pfam" id="PF00005">
    <property type="entry name" value="ABC_tran"/>
    <property type="match status" value="1"/>
</dbReference>
<sequence>MALLEVDSIDVSYGNVQVLWDVSLSVDRGETVALLGANGAGKTTTLKSICGDLTPTAGEVRYKDENIGGMPFEEVVEKGIAHVPEGREIFTESSIRENLELGAYVDRSGMEDQLAEVYKIFPRLEERADQRAETLSGGEQQMLAIGRGLMSDPDLLLLDEASLGLAPVLVDDVFEAIERINKQGTTVLLVEQDIYNALRVADRGYVIQTGEMTLSGTAEELAADERVKESYLGA</sequence>
<dbReference type="AlphaFoldDB" id="A0A0M9AQK0"/>
<reference evidence="7 8" key="1">
    <citation type="submission" date="2015-08" db="EMBL/GenBank/DDBJ databases">
        <title>Genomes of Isolates from Cabo Rojo, PR.</title>
        <authorList>
            <person name="Sanchez-Nieves R.L."/>
            <person name="Montalvo-Rodriguez R."/>
        </authorList>
    </citation>
    <scope>NUCLEOTIDE SEQUENCE [LARGE SCALE GENOMIC DNA]</scope>
    <source>
        <strain evidence="7 8">5</strain>
    </source>
</reference>
<protein>
    <submittedName>
        <fullName evidence="7">Amino acid ABC transporter ATPase</fullName>
    </submittedName>
</protein>
<dbReference type="PANTHER" id="PTHR43820">
    <property type="entry name" value="HIGH-AFFINITY BRANCHED-CHAIN AMINO ACID TRANSPORT ATP-BINDING PROTEIN LIVF"/>
    <property type="match status" value="1"/>
</dbReference>
<dbReference type="PANTHER" id="PTHR43820:SF4">
    <property type="entry name" value="HIGH-AFFINITY BRANCHED-CHAIN AMINO ACID TRANSPORT ATP-BINDING PROTEIN LIVF"/>
    <property type="match status" value="1"/>
</dbReference>
<dbReference type="InterPro" id="IPR052156">
    <property type="entry name" value="BCAA_Transport_ATP-bd_LivF"/>
</dbReference>
<dbReference type="EMBL" id="LIST01000007">
    <property type="protein sequence ID" value="KOX95441.1"/>
    <property type="molecule type" value="Genomic_DNA"/>
</dbReference>
<comment type="similarity">
    <text evidence="1">Belongs to the ABC transporter superfamily.</text>
</comment>
<dbReference type="GO" id="GO:0015807">
    <property type="term" value="P:L-amino acid transport"/>
    <property type="evidence" value="ECO:0007669"/>
    <property type="project" value="TreeGrafter"/>
</dbReference>
<keyword evidence="3" id="KW-0547">Nucleotide-binding</keyword>
<dbReference type="SMART" id="SM00382">
    <property type="entry name" value="AAA"/>
    <property type="match status" value="1"/>
</dbReference>
<evidence type="ECO:0000256" key="3">
    <source>
        <dbReference type="ARBA" id="ARBA00022741"/>
    </source>
</evidence>
<dbReference type="PATRIC" id="fig|1705389.3.peg.2185"/>
<dbReference type="PROSITE" id="PS50893">
    <property type="entry name" value="ABC_TRANSPORTER_2"/>
    <property type="match status" value="1"/>
</dbReference>